<dbReference type="SUPFAM" id="SSF53659">
    <property type="entry name" value="Isocitrate/Isopropylmalate dehydrogenase-like"/>
    <property type="match status" value="1"/>
</dbReference>
<sequence>MVSFRYILKQAAKKEEVTVSVAGAEDLEVLHAVHMAISSELANFILVGDERKITELIAANFPELVESGSVVIRHAVSSAEAAMKAVKAVSEGEASVLMKGQIETAPLLKEVLNKEYGLRTGSVLSHVALFEVPSLERSIFVTDAGMNVEPDLQQKVHIIRNAVEIAHVIGINLPRVAPLAAVEVINSAMKATIDAAALTQMNRRGQITGCIVDGPLALDNAISMEAAKHKSVGGEVAGRADILVVPTLESGNILYKSLMYFGNSQVGSIIAGAKAPIVLTSRADSAQSKLNSLALAICSSN</sequence>
<dbReference type="PANTHER" id="PTHR43356">
    <property type="entry name" value="PHOSPHATE ACETYLTRANSFERASE"/>
    <property type="match status" value="1"/>
</dbReference>
<name>A0A0C2V5Q2_9BACL</name>
<evidence type="ECO:0000256" key="3">
    <source>
        <dbReference type="ARBA" id="ARBA00023315"/>
    </source>
</evidence>
<dbReference type="PATRIC" id="fig|889306.3.peg.3301"/>
<evidence type="ECO:0000256" key="1">
    <source>
        <dbReference type="ARBA" id="ARBA00005656"/>
    </source>
</evidence>
<keyword evidence="3" id="KW-0012">Acyltransferase</keyword>
<feature type="domain" description="Phosphate acetyl/butaryl transferase" evidence="4">
    <location>
        <begin position="4"/>
        <end position="55"/>
    </location>
</feature>
<dbReference type="NCBIfam" id="NF005837">
    <property type="entry name" value="PRK07742.1"/>
    <property type="match status" value="1"/>
</dbReference>
<protein>
    <submittedName>
        <fullName evidence="5">Phosphate butyryltransferase</fullName>
    </submittedName>
</protein>
<dbReference type="PANTHER" id="PTHR43356:SF2">
    <property type="entry name" value="PHOSPHATE ACETYLTRANSFERASE"/>
    <property type="match status" value="1"/>
</dbReference>
<dbReference type="AlphaFoldDB" id="A0A0C2V5Q2"/>
<accession>A0A0C2V5Q2</accession>
<dbReference type="EMBL" id="JXRP01000019">
    <property type="protein sequence ID" value="KIL44322.1"/>
    <property type="molecule type" value="Genomic_DNA"/>
</dbReference>
<gene>
    <name evidence="5" type="ORF">KP78_32860</name>
</gene>
<keyword evidence="6" id="KW-1185">Reference proteome</keyword>
<dbReference type="NCBIfam" id="NF006045">
    <property type="entry name" value="PRK08190.1"/>
    <property type="match status" value="1"/>
</dbReference>
<dbReference type="Pfam" id="PF01515">
    <property type="entry name" value="PTA_PTB"/>
    <property type="match status" value="2"/>
</dbReference>
<dbReference type="InterPro" id="IPR050500">
    <property type="entry name" value="Phos_Acetyltrans/Butyryltrans"/>
</dbReference>
<comment type="similarity">
    <text evidence="1">Belongs to the phosphate acetyltransferase and butyryltransferase family.</text>
</comment>
<evidence type="ECO:0000259" key="4">
    <source>
        <dbReference type="Pfam" id="PF01515"/>
    </source>
</evidence>
<dbReference type="STRING" id="889306.KP78_32860"/>
<dbReference type="InterPro" id="IPR012147">
    <property type="entry name" value="P_Ac_Bu_trans"/>
</dbReference>
<dbReference type="GO" id="GO:0016746">
    <property type="term" value="F:acyltransferase activity"/>
    <property type="evidence" value="ECO:0007669"/>
    <property type="project" value="UniProtKB-KW"/>
</dbReference>
<dbReference type="PIRSF" id="PIRSF000428">
    <property type="entry name" value="P_Ac_trans"/>
    <property type="match status" value="1"/>
</dbReference>
<dbReference type="InterPro" id="IPR002505">
    <property type="entry name" value="PTA_PTB"/>
</dbReference>
<dbReference type="Gene3D" id="3.40.718.10">
    <property type="entry name" value="Isopropylmalate Dehydrogenase"/>
    <property type="match status" value="1"/>
</dbReference>
<evidence type="ECO:0000313" key="6">
    <source>
        <dbReference type="Proteomes" id="UP000031938"/>
    </source>
</evidence>
<dbReference type="Proteomes" id="UP000031938">
    <property type="component" value="Unassembled WGS sequence"/>
</dbReference>
<organism evidence="5 6">
    <name type="scientific">Jeotgalibacillus soli</name>
    <dbReference type="NCBI Taxonomy" id="889306"/>
    <lineage>
        <taxon>Bacteria</taxon>
        <taxon>Bacillati</taxon>
        <taxon>Bacillota</taxon>
        <taxon>Bacilli</taxon>
        <taxon>Bacillales</taxon>
        <taxon>Caryophanaceae</taxon>
        <taxon>Jeotgalibacillus</taxon>
    </lineage>
</organism>
<feature type="domain" description="Phosphate acetyl/butaryl transferase" evidence="4">
    <location>
        <begin position="71"/>
        <end position="297"/>
    </location>
</feature>
<evidence type="ECO:0000256" key="2">
    <source>
        <dbReference type="ARBA" id="ARBA00022679"/>
    </source>
</evidence>
<evidence type="ECO:0000313" key="5">
    <source>
        <dbReference type="EMBL" id="KIL44322.1"/>
    </source>
</evidence>
<proteinExistence type="inferred from homology"/>
<reference evidence="5 6" key="1">
    <citation type="submission" date="2015-01" db="EMBL/GenBank/DDBJ databases">
        <title>Genome sequencing of Jeotgalibacillus soli.</title>
        <authorList>
            <person name="Goh K.M."/>
            <person name="Chan K.-G."/>
            <person name="Yaakop A.S."/>
            <person name="Ee R."/>
            <person name="Gan H.M."/>
            <person name="Chan C.S."/>
        </authorList>
    </citation>
    <scope>NUCLEOTIDE SEQUENCE [LARGE SCALE GENOMIC DNA]</scope>
    <source>
        <strain evidence="5 6">P9</strain>
    </source>
</reference>
<comment type="caution">
    <text evidence="5">The sequence shown here is derived from an EMBL/GenBank/DDBJ whole genome shotgun (WGS) entry which is preliminary data.</text>
</comment>
<keyword evidence="2 5" id="KW-0808">Transferase</keyword>